<evidence type="ECO:0000313" key="3">
    <source>
        <dbReference type="Proteomes" id="UP000070224"/>
    </source>
</evidence>
<organism evidence="2 3">
    <name type="scientific">Porphyromonas somerae</name>
    <dbReference type="NCBI Taxonomy" id="322095"/>
    <lineage>
        <taxon>Bacteria</taxon>
        <taxon>Pseudomonadati</taxon>
        <taxon>Bacteroidota</taxon>
        <taxon>Bacteroidia</taxon>
        <taxon>Bacteroidales</taxon>
        <taxon>Porphyromonadaceae</taxon>
        <taxon>Porphyromonas</taxon>
    </lineage>
</organism>
<dbReference type="PATRIC" id="fig|322095.3.peg.15"/>
<name>A0A134BGG9_9PORP</name>
<dbReference type="Proteomes" id="UP000070224">
    <property type="component" value="Unassembled WGS sequence"/>
</dbReference>
<dbReference type="STRING" id="322095.HMPREF3185_00015"/>
<gene>
    <name evidence="2" type="ORF">HMPREF3185_00015</name>
</gene>
<dbReference type="AlphaFoldDB" id="A0A134BGG9"/>
<keyword evidence="3" id="KW-1185">Reference proteome</keyword>
<dbReference type="EMBL" id="LSDK01000002">
    <property type="protein sequence ID" value="KXB79038.1"/>
    <property type="molecule type" value="Genomic_DNA"/>
</dbReference>
<dbReference type="RefSeq" id="WP_060934682.1">
    <property type="nucleotide sequence ID" value="NZ_KQ960407.1"/>
</dbReference>
<comment type="caution">
    <text evidence="2">The sequence shown here is derived from an EMBL/GenBank/DDBJ whole genome shotgun (WGS) entry which is preliminary data.</text>
</comment>
<feature type="transmembrane region" description="Helical" evidence="1">
    <location>
        <begin position="12"/>
        <end position="31"/>
    </location>
</feature>
<protein>
    <submittedName>
        <fullName evidence="2">Uncharacterized protein</fullName>
    </submittedName>
</protein>
<sequence>MTKRDKLTVQLWVATALVICGILLLFAGFMVKPLGEIHNSILVAFGEMSTFSGALFGVDYNYRYKQIRDRKDGEEDGQQD</sequence>
<reference evidence="3" key="1">
    <citation type="submission" date="2016-01" db="EMBL/GenBank/DDBJ databases">
        <authorList>
            <person name="Mitreva M."/>
            <person name="Pepin K.H."/>
            <person name="Mihindukulasuriya K.A."/>
            <person name="Fulton R."/>
            <person name="Fronick C."/>
            <person name="O'Laughlin M."/>
            <person name="Miner T."/>
            <person name="Herter B."/>
            <person name="Rosa B.A."/>
            <person name="Cordes M."/>
            <person name="Tomlinson C."/>
            <person name="Wollam A."/>
            <person name="Palsikar V.B."/>
            <person name="Mardis E.R."/>
            <person name="Wilson R.K."/>
        </authorList>
    </citation>
    <scope>NUCLEOTIDE SEQUENCE [LARGE SCALE GENOMIC DNA]</scope>
    <source>
        <strain evidence="3">KA00683</strain>
    </source>
</reference>
<accession>A0A134BGG9</accession>
<dbReference type="OrthoDB" id="1095974at2"/>
<evidence type="ECO:0000256" key="1">
    <source>
        <dbReference type="SAM" id="Phobius"/>
    </source>
</evidence>
<proteinExistence type="predicted"/>
<feature type="transmembrane region" description="Helical" evidence="1">
    <location>
        <begin position="37"/>
        <end position="58"/>
    </location>
</feature>
<keyword evidence="1" id="KW-0812">Transmembrane</keyword>
<keyword evidence="1" id="KW-0472">Membrane</keyword>
<evidence type="ECO:0000313" key="2">
    <source>
        <dbReference type="EMBL" id="KXB79038.1"/>
    </source>
</evidence>
<keyword evidence="1" id="KW-1133">Transmembrane helix</keyword>